<gene>
    <name evidence="3" type="ORF">I601_4010</name>
</gene>
<dbReference type="PATRIC" id="fig|1300347.3.peg.4016"/>
<dbReference type="RefSeq" id="WP_068113644.1">
    <property type="nucleotide sequence ID" value="NZ_CP015079.1"/>
</dbReference>
<feature type="chain" id="PRO_5008388520" evidence="2">
    <location>
        <begin position="26"/>
        <end position="362"/>
    </location>
</feature>
<feature type="compositionally biased region" description="Polar residues" evidence="1">
    <location>
        <begin position="81"/>
        <end position="90"/>
    </location>
</feature>
<dbReference type="KEGG" id="ndk:I601_4010"/>
<name>A0A1A9GQP1_9ACTN</name>
<keyword evidence="2" id="KW-0732">Signal</keyword>
<feature type="region of interest" description="Disordered" evidence="1">
    <location>
        <begin position="43"/>
        <end position="90"/>
    </location>
</feature>
<evidence type="ECO:0000313" key="4">
    <source>
        <dbReference type="Proteomes" id="UP000077868"/>
    </source>
</evidence>
<organism evidence="3 4">
    <name type="scientific">Nocardioides dokdonensis FR1436</name>
    <dbReference type="NCBI Taxonomy" id="1300347"/>
    <lineage>
        <taxon>Bacteria</taxon>
        <taxon>Bacillati</taxon>
        <taxon>Actinomycetota</taxon>
        <taxon>Actinomycetes</taxon>
        <taxon>Propionibacteriales</taxon>
        <taxon>Nocardioidaceae</taxon>
        <taxon>Nocardioides</taxon>
    </lineage>
</organism>
<dbReference type="OrthoDB" id="5141117at2"/>
<dbReference type="Proteomes" id="UP000077868">
    <property type="component" value="Chromosome"/>
</dbReference>
<evidence type="ECO:0000256" key="1">
    <source>
        <dbReference type="SAM" id="MobiDB-lite"/>
    </source>
</evidence>
<accession>A0A1A9GQP1</accession>
<evidence type="ECO:0000313" key="3">
    <source>
        <dbReference type="EMBL" id="ANH40406.1"/>
    </source>
</evidence>
<evidence type="ECO:0000256" key="2">
    <source>
        <dbReference type="SAM" id="SignalP"/>
    </source>
</evidence>
<dbReference type="AlphaFoldDB" id="A0A1A9GQP1"/>
<sequence>MRGGRRVLVAVAVLLIGGALPPATAVPDARAAPVLTGAPDTAVPWELGTSQPRPFRLTLSGTGGPSRTTVSATGDQVRASPPTQTLDTSDTASATVELTADPGLHTVVLTVQRDTGPSTTLTYTVWVPGGAPLDGHGDLTGRRWAAPDAASHSDGRRDRSQDAVWFLDDRWARLGFPRPGVGGCTAATAGCLRYWYDPGTGLVQVGDEAIGVLRPEGPYLDGHLPRGDDWEDGMATYDQPLGWWRAGRRVEGRWRWHDGDELSGSLQALTLVLHRDARFVVRRSRDAGSVVQRGRYTLGRSGALRLSRGPGPRALTLSACLDTSGAGGSGGAGSKGEGCVVLAHPGLDRLEGGVLDPVPRSR</sequence>
<proteinExistence type="predicted"/>
<protein>
    <submittedName>
        <fullName evidence="3">Uncharacterized protein</fullName>
    </submittedName>
</protein>
<dbReference type="EMBL" id="CP015079">
    <property type="protein sequence ID" value="ANH40406.1"/>
    <property type="molecule type" value="Genomic_DNA"/>
</dbReference>
<reference evidence="3 4" key="1">
    <citation type="submission" date="2016-03" db="EMBL/GenBank/DDBJ databases">
        <title>Complete genome sequence of a soil Actinobacterium, Nocardioides dokdonensis FR1436.</title>
        <authorList>
            <person name="Kwon S.-K."/>
            <person name="Kim K."/>
            <person name="Kim J.F."/>
        </authorList>
    </citation>
    <scope>NUCLEOTIDE SEQUENCE [LARGE SCALE GENOMIC DNA]</scope>
    <source>
        <strain evidence="3 4">FR1436</strain>
    </source>
</reference>
<dbReference type="STRING" id="1300347.I601_4010"/>
<feature type="signal peptide" evidence="2">
    <location>
        <begin position="1"/>
        <end position="25"/>
    </location>
</feature>
<keyword evidence="4" id="KW-1185">Reference proteome</keyword>
<feature type="compositionally biased region" description="Polar residues" evidence="1">
    <location>
        <begin position="65"/>
        <end position="74"/>
    </location>
</feature>